<dbReference type="GeneTree" id="ENSGT00940000154323"/>
<name>A0A7M4E275_CROPO</name>
<dbReference type="OMA" id="YQFVLCR"/>
<feature type="region of interest" description="Disordered" evidence="1">
    <location>
        <begin position="263"/>
        <end position="294"/>
    </location>
</feature>
<keyword evidence="3" id="KW-1185">Reference proteome</keyword>
<reference evidence="2" key="2">
    <citation type="submission" date="2025-09" db="UniProtKB">
        <authorList>
            <consortium name="Ensembl"/>
        </authorList>
    </citation>
    <scope>IDENTIFICATION</scope>
</reference>
<evidence type="ECO:0000313" key="2">
    <source>
        <dbReference type="Ensembl" id="ENSCPRP00005003306.1"/>
    </source>
</evidence>
<dbReference type="AlphaFoldDB" id="A0A7M4E275"/>
<accession>A0A7M4E275</accession>
<dbReference type="Proteomes" id="UP000594220">
    <property type="component" value="Unplaced"/>
</dbReference>
<protein>
    <submittedName>
        <fullName evidence="2">Chromosome 8 open reading frame 74</fullName>
    </submittedName>
</protein>
<reference evidence="2" key="1">
    <citation type="submission" date="2025-08" db="UniProtKB">
        <authorList>
            <consortium name="Ensembl"/>
        </authorList>
    </citation>
    <scope>IDENTIFICATION</scope>
</reference>
<sequence length="294" mass="33239">MNNGHVGRRSQGLNCSTVTALCLLSPYGKEKGRQHLRLLLGWEVFDEARDLRRSIELDALHDSLVFAAEKGLPWPAVAEVGKLTEELLTDTQGLCISEALQLLQDKLTVCEPKLSPFKACSVCDYFCNTFIRHYHLYQFVLCQERDLRQHLAHLEVCGPPQPLPLMAGTEVEAAKHQQQLAALSAAEAQKRTNMLLLQERLHLEKECMLQRVYDRVDAQAGALDRKVSAWGRPTQFRKETLEGGMRRIQTTFEILDLRLQKKTLSLNPPATHPPPPSSEDRAKSTKAQVQKKKK</sequence>
<dbReference type="PANTHER" id="PTHR28457">
    <property type="entry name" value="COILED-COIL DOMAIN-CONTAINING PROTEIN 189"/>
    <property type="match status" value="1"/>
</dbReference>
<evidence type="ECO:0000313" key="3">
    <source>
        <dbReference type="Proteomes" id="UP000594220"/>
    </source>
</evidence>
<organism evidence="2 3">
    <name type="scientific">Crocodylus porosus</name>
    <name type="common">Saltwater crocodile</name>
    <name type="synonym">Estuarine crocodile</name>
    <dbReference type="NCBI Taxonomy" id="8502"/>
    <lineage>
        <taxon>Eukaryota</taxon>
        <taxon>Metazoa</taxon>
        <taxon>Chordata</taxon>
        <taxon>Craniata</taxon>
        <taxon>Vertebrata</taxon>
        <taxon>Euteleostomi</taxon>
        <taxon>Archelosauria</taxon>
        <taxon>Archosauria</taxon>
        <taxon>Crocodylia</taxon>
        <taxon>Longirostres</taxon>
        <taxon>Crocodylidae</taxon>
        <taxon>Crocodylus</taxon>
    </lineage>
</organism>
<dbReference type="InterPro" id="IPR032727">
    <property type="entry name" value="CLAMP"/>
</dbReference>
<dbReference type="Ensembl" id="ENSCPRT00005003874.1">
    <property type="protein sequence ID" value="ENSCPRP00005003306.1"/>
    <property type="gene ID" value="ENSCPRG00005002435.1"/>
</dbReference>
<evidence type="ECO:0000256" key="1">
    <source>
        <dbReference type="SAM" id="MobiDB-lite"/>
    </source>
</evidence>
<proteinExistence type="predicted"/>
<dbReference type="Pfam" id="PF14769">
    <property type="entry name" value="CLAMP"/>
    <property type="match status" value="1"/>
</dbReference>
<dbReference type="PANTHER" id="PTHR28457:SF2">
    <property type="entry name" value="SIMILAR TO 4930578I06RIK PROTEIN"/>
    <property type="match status" value="1"/>
</dbReference>
<gene>
    <name evidence="2" type="primary">C8orf74</name>
</gene>